<dbReference type="Proteomes" id="UP000499080">
    <property type="component" value="Unassembled WGS sequence"/>
</dbReference>
<keyword evidence="2" id="KW-1185">Reference proteome</keyword>
<gene>
    <name evidence="1" type="ORF">AVEN_156419_1</name>
</gene>
<protein>
    <submittedName>
        <fullName evidence="1">Uncharacterized protein</fullName>
    </submittedName>
</protein>
<proteinExistence type="predicted"/>
<organism evidence="1 2">
    <name type="scientific">Araneus ventricosus</name>
    <name type="common">Orbweaver spider</name>
    <name type="synonym">Epeira ventricosa</name>
    <dbReference type="NCBI Taxonomy" id="182803"/>
    <lineage>
        <taxon>Eukaryota</taxon>
        <taxon>Metazoa</taxon>
        <taxon>Ecdysozoa</taxon>
        <taxon>Arthropoda</taxon>
        <taxon>Chelicerata</taxon>
        <taxon>Arachnida</taxon>
        <taxon>Araneae</taxon>
        <taxon>Araneomorphae</taxon>
        <taxon>Entelegynae</taxon>
        <taxon>Araneoidea</taxon>
        <taxon>Araneidae</taxon>
        <taxon>Araneus</taxon>
    </lineage>
</organism>
<dbReference type="AlphaFoldDB" id="A0A4Y2SVZ3"/>
<evidence type="ECO:0000313" key="1">
    <source>
        <dbReference type="EMBL" id="GBN92558.1"/>
    </source>
</evidence>
<evidence type="ECO:0000313" key="2">
    <source>
        <dbReference type="Proteomes" id="UP000499080"/>
    </source>
</evidence>
<reference evidence="1 2" key="1">
    <citation type="journal article" date="2019" name="Sci. Rep.">
        <title>Orb-weaving spider Araneus ventricosus genome elucidates the spidroin gene catalogue.</title>
        <authorList>
            <person name="Kono N."/>
            <person name="Nakamura H."/>
            <person name="Ohtoshi R."/>
            <person name="Moran D.A.P."/>
            <person name="Shinohara A."/>
            <person name="Yoshida Y."/>
            <person name="Fujiwara M."/>
            <person name="Mori M."/>
            <person name="Tomita M."/>
            <person name="Arakawa K."/>
        </authorList>
    </citation>
    <scope>NUCLEOTIDE SEQUENCE [LARGE SCALE GENOMIC DNA]</scope>
</reference>
<dbReference type="EMBL" id="BGPR01024450">
    <property type="protein sequence ID" value="GBN92558.1"/>
    <property type="molecule type" value="Genomic_DNA"/>
</dbReference>
<comment type="caution">
    <text evidence="1">The sequence shown here is derived from an EMBL/GenBank/DDBJ whole genome shotgun (WGS) entry which is preliminary data.</text>
</comment>
<name>A0A4Y2SVZ3_ARAVE</name>
<sequence>MRESQGSDVMVQRGSTGKTTALFINGIVGQHFSLMNLRGRHQRISCSQKRTSWESLVSSPATTYSFKSVSISTIFSLPNPASPARLW</sequence>
<accession>A0A4Y2SVZ3</accession>